<dbReference type="InterPro" id="IPR058240">
    <property type="entry name" value="rSAM_sf"/>
</dbReference>
<dbReference type="SFLD" id="SFLDF00288">
    <property type="entry name" value="HemN-like__clustered_with_nucl"/>
    <property type="match status" value="1"/>
</dbReference>
<dbReference type="InterPro" id="IPR023404">
    <property type="entry name" value="rSAM_horseshoe"/>
</dbReference>
<dbReference type="AlphaFoldDB" id="A0AAT9GLJ6"/>
<protein>
    <recommendedName>
        <fullName evidence="2">Heme chaperone HemW</fullName>
    </recommendedName>
</protein>
<feature type="domain" description="Radical SAM core" evidence="3">
    <location>
        <begin position="1"/>
        <end position="231"/>
    </location>
</feature>
<dbReference type="Pfam" id="PF06969">
    <property type="entry name" value="HemN_C"/>
    <property type="match status" value="1"/>
</dbReference>
<comment type="function">
    <text evidence="2">Probably acts as a heme chaperone, transferring heme to an unknown acceptor. Binds one molecule of heme per monomer, possibly covalently. Binds 1 [4Fe-4S] cluster. The cluster is coordinated with 3 cysteines and an exchangeable S-adenosyl-L-methionine.</text>
</comment>
<dbReference type="PANTHER" id="PTHR13932:SF5">
    <property type="entry name" value="RADICAL S-ADENOSYL METHIONINE DOMAIN-CONTAINING PROTEIN 1, MITOCHONDRIAL"/>
    <property type="match status" value="1"/>
</dbReference>
<dbReference type="InterPro" id="IPR004559">
    <property type="entry name" value="HemW-like"/>
</dbReference>
<dbReference type="CDD" id="cd01335">
    <property type="entry name" value="Radical_SAM"/>
    <property type="match status" value="1"/>
</dbReference>
<dbReference type="SFLD" id="SFLDG01065">
    <property type="entry name" value="anaerobic_coproporphyrinogen-I"/>
    <property type="match status" value="1"/>
</dbReference>
<sequence>MMAGIYIHVPFCKKACHYCNFHFSTLQQLKPDLVAAICKEALLRKEFIKEPINTIYFGGGTPSLLSDSELDLILDTIKTHYTVSPTAEITLEANPDDIDDEKLIHWRQAGITRLSIGIQSFFEEDLQWMNRAHTATQAKHCIELAQTAGFHNLTIDLIYGTPGLTDERWKQNIETALALGIPHLSCYALTVEPNTALDHMVRKGTKEEVDTDHQATQFNILTQTLQDAGFEHYEISNFAKPGFRSQHNSSYWQGKPYLGIGPAAHSFDGHLIRQWNIANNPLYISSLQQGMVPFESETLTPVQRINEYLMTSLRTLEGIALDFLEKNWGEERKEAVMKAAQMHLDQQNIQLQNQHIVLTAQGKFLADGIAADLFVE</sequence>
<dbReference type="GO" id="GO:0004109">
    <property type="term" value="F:coproporphyrinogen oxidase activity"/>
    <property type="evidence" value="ECO:0007669"/>
    <property type="project" value="InterPro"/>
</dbReference>
<dbReference type="SFLD" id="SFLDG01082">
    <property type="entry name" value="B12-binding_domain_containing"/>
    <property type="match status" value="1"/>
</dbReference>
<accession>A0AAT9GLJ6</accession>
<dbReference type="SFLD" id="SFLDF00562">
    <property type="entry name" value="HemN-like__clustered_with_heat"/>
    <property type="match status" value="1"/>
</dbReference>
<dbReference type="InterPro" id="IPR006638">
    <property type="entry name" value="Elp3/MiaA/NifB-like_rSAM"/>
</dbReference>
<keyword evidence="2" id="KW-0408">Iron</keyword>
<dbReference type="PROSITE" id="PS51918">
    <property type="entry name" value="RADICAL_SAM"/>
    <property type="match status" value="1"/>
</dbReference>
<keyword evidence="2" id="KW-0963">Cytoplasm</keyword>
<evidence type="ECO:0000256" key="1">
    <source>
        <dbReference type="ARBA" id="ARBA00006100"/>
    </source>
</evidence>
<dbReference type="EMBL" id="AP029612">
    <property type="protein sequence ID" value="BFG71498.1"/>
    <property type="molecule type" value="Genomic_DNA"/>
</dbReference>
<reference evidence="4" key="1">
    <citation type="submission" date="2024-02" db="EMBL/GenBank/DDBJ databases">
        <title>Sediminibacterium planktonica sp. nov. and Sediminibacterium longus sp. nov., isolated from surface lake and river water.</title>
        <authorList>
            <person name="Watanabe K."/>
            <person name="Takemine S."/>
            <person name="Ishii Y."/>
            <person name="Ogata Y."/>
            <person name="Shindo C."/>
            <person name="Suda W."/>
        </authorList>
    </citation>
    <scope>NUCLEOTIDE SEQUENCE</scope>
    <source>
        <strain evidence="4">KACHI17</strain>
    </source>
</reference>
<organism evidence="4">
    <name type="scientific">Sediminibacterium sp. KACHI17</name>
    <dbReference type="NCBI Taxonomy" id="1751071"/>
    <lineage>
        <taxon>Bacteria</taxon>
        <taxon>Pseudomonadati</taxon>
        <taxon>Bacteroidota</taxon>
        <taxon>Chitinophagia</taxon>
        <taxon>Chitinophagales</taxon>
        <taxon>Chitinophagaceae</taxon>
        <taxon>Sediminibacterium</taxon>
    </lineage>
</organism>
<dbReference type="NCBIfam" id="TIGR00539">
    <property type="entry name" value="hemN_rel"/>
    <property type="match status" value="1"/>
</dbReference>
<dbReference type="Gene3D" id="3.80.30.20">
    <property type="entry name" value="tm_1862 like domain"/>
    <property type="match status" value="1"/>
</dbReference>
<keyword evidence="2" id="KW-0479">Metal-binding</keyword>
<comment type="subcellular location">
    <subcellularLocation>
        <location evidence="2">Cytoplasm</location>
    </subcellularLocation>
</comment>
<keyword evidence="2" id="KW-0411">Iron-sulfur</keyword>
<keyword evidence="2" id="KW-0004">4Fe-4S</keyword>
<keyword evidence="2" id="KW-0143">Chaperone</keyword>
<dbReference type="GO" id="GO:0046872">
    <property type="term" value="F:metal ion binding"/>
    <property type="evidence" value="ECO:0007669"/>
    <property type="project" value="UniProtKB-UniRule"/>
</dbReference>
<dbReference type="PANTHER" id="PTHR13932">
    <property type="entry name" value="COPROPORPHYRINIGEN III OXIDASE"/>
    <property type="match status" value="1"/>
</dbReference>
<comment type="similarity">
    <text evidence="1">Belongs to the anaerobic coproporphyrinogen-III oxidase family. HemW subfamily.</text>
</comment>
<dbReference type="InterPro" id="IPR010723">
    <property type="entry name" value="HemN_C"/>
</dbReference>
<dbReference type="Pfam" id="PF04055">
    <property type="entry name" value="Radical_SAM"/>
    <property type="match status" value="1"/>
</dbReference>
<dbReference type="SUPFAM" id="SSF102114">
    <property type="entry name" value="Radical SAM enzymes"/>
    <property type="match status" value="1"/>
</dbReference>
<dbReference type="InterPro" id="IPR034505">
    <property type="entry name" value="Coproporphyrinogen-III_oxidase"/>
</dbReference>
<proteinExistence type="inferred from homology"/>
<dbReference type="GO" id="GO:0006779">
    <property type="term" value="P:porphyrin-containing compound biosynthetic process"/>
    <property type="evidence" value="ECO:0007669"/>
    <property type="project" value="InterPro"/>
</dbReference>
<dbReference type="GO" id="GO:0051539">
    <property type="term" value="F:4 iron, 4 sulfur cluster binding"/>
    <property type="evidence" value="ECO:0007669"/>
    <property type="project" value="UniProtKB-UniRule"/>
</dbReference>
<evidence type="ECO:0000313" key="4">
    <source>
        <dbReference type="EMBL" id="BFG71498.1"/>
    </source>
</evidence>
<dbReference type="GO" id="GO:0005737">
    <property type="term" value="C:cytoplasm"/>
    <property type="evidence" value="ECO:0007669"/>
    <property type="project" value="UniProtKB-SubCell"/>
</dbReference>
<keyword evidence="2" id="KW-0349">Heme</keyword>
<dbReference type="SFLD" id="SFLDS00029">
    <property type="entry name" value="Radical_SAM"/>
    <property type="match status" value="1"/>
</dbReference>
<evidence type="ECO:0000259" key="3">
    <source>
        <dbReference type="PROSITE" id="PS51918"/>
    </source>
</evidence>
<name>A0AAT9GLJ6_9BACT</name>
<gene>
    <name evidence="4" type="primary">hemW</name>
    <name evidence="4" type="ORF">KACHI17_23790</name>
</gene>
<keyword evidence="2" id="KW-0949">S-adenosyl-L-methionine</keyword>
<evidence type="ECO:0000256" key="2">
    <source>
        <dbReference type="RuleBase" id="RU364116"/>
    </source>
</evidence>
<dbReference type="InterPro" id="IPR007197">
    <property type="entry name" value="rSAM"/>
</dbReference>
<dbReference type="SMART" id="SM00729">
    <property type="entry name" value="Elp3"/>
    <property type="match status" value="1"/>
</dbReference>